<proteinExistence type="predicted"/>
<evidence type="ECO:0000256" key="1">
    <source>
        <dbReference type="SAM" id="SignalP"/>
    </source>
</evidence>
<name>A0A2T0NBV9_9ACTN</name>
<reference evidence="2 3" key="1">
    <citation type="submission" date="2018-03" db="EMBL/GenBank/DDBJ databases">
        <title>Genomic Encyclopedia of Type Strains, Phase III (KMG-III): the genomes of soil and plant-associated and newly described type strains.</title>
        <authorList>
            <person name="Whitman W."/>
        </authorList>
    </citation>
    <scope>NUCLEOTIDE SEQUENCE [LARGE SCALE GENOMIC DNA]</scope>
    <source>
        <strain evidence="2 3">CGMCC 4.7104</strain>
    </source>
</reference>
<accession>A0A2T0NBV9</accession>
<evidence type="ECO:0008006" key="4">
    <source>
        <dbReference type="Google" id="ProtNLM"/>
    </source>
</evidence>
<comment type="caution">
    <text evidence="2">The sequence shown here is derived from an EMBL/GenBank/DDBJ whole genome shotgun (WGS) entry which is preliminary data.</text>
</comment>
<gene>
    <name evidence="2" type="ORF">B0I32_101586</name>
</gene>
<keyword evidence="1" id="KW-0732">Signal</keyword>
<evidence type="ECO:0000313" key="2">
    <source>
        <dbReference type="EMBL" id="PRX70498.1"/>
    </source>
</evidence>
<dbReference type="AlphaFoldDB" id="A0A2T0NBV9"/>
<evidence type="ECO:0000313" key="3">
    <source>
        <dbReference type="Proteomes" id="UP000238312"/>
    </source>
</evidence>
<dbReference type="EMBL" id="PVNG01000001">
    <property type="protein sequence ID" value="PRX70498.1"/>
    <property type="molecule type" value="Genomic_DNA"/>
</dbReference>
<keyword evidence="3" id="KW-1185">Reference proteome</keyword>
<dbReference type="Proteomes" id="UP000238312">
    <property type="component" value="Unassembled WGS sequence"/>
</dbReference>
<protein>
    <recommendedName>
        <fullName evidence="4">SH3 domain-containing protein</fullName>
    </recommendedName>
</protein>
<feature type="chain" id="PRO_5015653035" description="SH3 domain-containing protein" evidence="1">
    <location>
        <begin position="28"/>
        <end position="237"/>
    </location>
</feature>
<sequence>MRAAATHVVVGAALALTPITSARTATASATMGSPNTVSPSAHLAARTGMADLAAYAWTGSVTAGVLAEGTVGLHGLARPGWTVGLVGLARPGGTWGLVGLARPAWSEGVTAGETAEAGPEETVGRGGLARPVWMAGLGRLTRSVGTAKLSGLAWPASGGYSHGSPTCRYVSATDKSAPVRKGPGKKYRKRAELAPSKEPVRATCAARGRGRDHWVRLKEGEHEGLWVWRDRLHPWSG</sequence>
<organism evidence="2 3">
    <name type="scientific">Nonomuraea fuscirosea</name>
    <dbReference type="NCBI Taxonomy" id="1291556"/>
    <lineage>
        <taxon>Bacteria</taxon>
        <taxon>Bacillati</taxon>
        <taxon>Actinomycetota</taxon>
        <taxon>Actinomycetes</taxon>
        <taxon>Streptosporangiales</taxon>
        <taxon>Streptosporangiaceae</taxon>
        <taxon>Nonomuraea</taxon>
    </lineage>
</organism>
<feature type="signal peptide" evidence="1">
    <location>
        <begin position="1"/>
        <end position="27"/>
    </location>
</feature>